<dbReference type="EMBL" id="DONK01000082">
    <property type="protein sequence ID" value="HBU50708.1"/>
    <property type="molecule type" value="Genomic_DNA"/>
</dbReference>
<dbReference type="PROSITE" id="PS50894">
    <property type="entry name" value="HPT"/>
    <property type="match status" value="1"/>
</dbReference>
<feature type="domain" description="HPt" evidence="3">
    <location>
        <begin position="33"/>
        <end position="126"/>
    </location>
</feature>
<evidence type="ECO:0000313" key="5">
    <source>
        <dbReference type="EMBL" id="HBU50708.1"/>
    </source>
</evidence>
<protein>
    <submittedName>
        <fullName evidence="4">Hpt domain-containing protein</fullName>
    </submittedName>
</protein>
<dbReference type="SUPFAM" id="SSF47226">
    <property type="entry name" value="Histidine-containing phosphotransfer domain, HPT domain"/>
    <property type="match status" value="1"/>
</dbReference>
<reference evidence="6 7" key="1">
    <citation type="journal article" date="2018" name="Nat. Biotechnol.">
        <title>A standardized bacterial taxonomy based on genome phylogeny substantially revises the tree of life.</title>
        <authorList>
            <person name="Parks D.H."/>
            <person name="Chuvochina M."/>
            <person name="Waite D.W."/>
            <person name="Rinke C."/>
            <person name="Skarshewski A."/>
            <person name="Chaumeil P.A."/>
            <person name="Hugenholtz P."/>
        </authorList>
    </citation>
    <scope>NUCLEOTIDE SEQUENCE [LARGE SCALE GENOMIC DNA]</scope>
    <source>
        <strain evidence="5">UBA11621</strain>
        <strain evidence="4">UBA11978</strain>
    </source>
</reference>
<dbReference type="EMBL" id="DNAN01000019">
    <property type="protein sequence ID" value="HAW74198.1"/>
    <property type="molecule type" value="Genomic_DNA"/>
</dbReference>
<dbReference type="InterPro" id="IPR036641">
    <property type="entry name" value="HPT_dom_sf"/>
</dbReference>
<evidence type="ECO:0000256" key="2">
    <source>
        <dbReference type="PROSITE-ProRule" id="PRU00110"/>
    </source>
</evidence>
<dbReference type="GO" id="GO:0004672">
    <property type="term" value="F:protein kinase activity"/>
    <property type="evidence" value="ECO:0007669"/>
    <property type="project" value="UniProtKB-ARBA"/>
</dbReference>
<name>A0A350NYT1_9ALTE</name>
<organism evidence="4 6">
    <name type="scientific">Alteromonas australica</name>
    <dbReference type="NCBI Taxonomy" id="589873"/>
    <lineage>
        <taxon>Bacteria</taxon>
        <taxon>Pseudomonadati</taxon>
        <taxon>Pseudomonadota</taxon>
        <taxon>Gammaproteobacteria</taxon>
        <taxon>Alteromonadales</taxon>
        <taxon>Alteromonadaceae</taxon>
        <taxon>Alteromonas/Salinimonas group</taxon>
        <taxon>Alteromonas</taxon>
    </lineage>
</organism>
<dbReference type="Proteomes" id="UP000263517">
    <property type="component" value="Unassembled WGS sequence"/>
</dbReference>
<evidence type="ECO:0000259" key="3">
    <source>
        <dbReference type="PROSITE" id="PS50894"/>
    </source>
</evidence>
<comment type="caution">
    <text evidence="4">The sequence shown here is derived from an EMBL/GenBank/DDBJ whole genome shotgun (WGS) entry which is preliminary data.</text>
</comment>
<sequence length="126" mass="13787">MERAMRTENEFRNLSNHQPIWDKQEALRRLGNNASLLHTIAGMFIAQMEDKLAELNSALEKGDHEATRFVSHSIKGNAGDVGAVAVHKMAAELEKLAKAQNLDDINAVMPLFTATVSATLAAMGEE</sequence>
<dbReference type="Pfam" id="PF01627">
    <property type="entry name" value="Hpt"/>
    <property type="match status" value="1"/>
</dbReference>
<dbReference type="AlphaFoldDB" id="A0A350NYT1"/>
<evidence type="ECO:0000313" key="7">
    <source>
        <dbReference type="Proteomes" id="UP000264779"/>
    </source>
</evidence>
<keyword evidence="2" id="KW-0597">Phosphoprotein</keyword>
<accession>A0A350NYT1</accession>
<evidence type="ECO:0000313" key="6">
    <source>
        <dbReference type="Proteomes" id="UP000263517"/>
    </source>
</evidence>
<evidence type="ECO:0000256" key="1">
    <source>
        <dbReference type="ARBA" id="ARBA00023012"/>
    </source>
</evidence>
<dbReference type="OrthoDB" id="6336569at2"/>
<evidence type="ECO:0000313" key="4">
    <source>
        <dbReference type="EMBL" id="HAW74198.1"/>
    </source>
</evidence>
<dbReference type="Proteomes" id="UP000264779">
    <property type="component" value="Unassembled WGS sequence"/>
</dbReference>
<gene>
    <name evidence="4" type="ORF">DCW74_00500</name>
    <name evidence="5" type="ORF">DEB45_05550</name>
</gene>
<dbReference type="GO" id="GO:0000160">
    <property type="term" value="P:phosphorelay signal transduction system"/>
    <property type="evidence" value="ECO:0007669"/>
    <property type="project" value="UniProtKB-KW"/>
</dbReference>
<keyword evidence="1" id="KW-0902">Two-component regulatory system</keyword>
<feature type="modified residue" description="Phosphohistidine" evidence="2">
    <location>
        <position position="72"/>
    </location>
</feature>
<proteinExistence type="predicted"/>
<dbReference type="InterPro" id="IPR008207">
    <property type="entry name" value="Sig_transdc_His_kin_Hpt_dom"/>
</dbReference>
<dbReference type="Gene3D" id="1.20.120.160">
    <property type="entry name" value="HPT domain"/>
    <property type="match status" value="1"/>
</dbReference>